<gene>
    <name evidence="1" type="ORF">GCM10009554_27620</name>
</gene>
<name>A0ABN1Q734_9ACTN</name>
<proteinExistence type="predicted"/>
<organism evidence="1 2">
    <name type="scientific">Kribbella koreensis</name>
    <dbReference type="NCBI Taxonomy" id="57909"/>
    <lineage>
        <taxon>Bacteria</taxon>
        <taxon>Bacillati</taxon>
        <taxon>Actinomycetota</taxon>
        <taxon>Actinomycetes</taxon>
        <taxon>Propionibacteriales</taxon>
        <taxon>Kribbellaceae</taxon>
        <taxon>Kribbella</taxon>
    </lineage>
</organism>
<comment type="caution">
    <text evidence="1">The sequence shown here is derived from an EMBL/GenBank/DDBJ whole genome shotgun (WGS) entry which is preliminary data.</text>
</comment>
<accession>A0ABN1Q734</accession>
<dbReference type="EMBL" id="BAAAHK010000006">
    <property type="protein sequence ID" value="GAA0938541.1"/>
    <property type="molecule type" value="Genomic_DNA"/>
</dbReference>
<sequence length="70" mass="7532">MSGWDDAFAQTGSLKLPVVGGSMTAGVVNSRIRVSSDGYEWTTQTHATVNLPTSSQICDSLDTRIKACRR</sequence>
<protein>
    <submittedName>
        <fullName evidence="1">Uncharacterized protein</fullName>
    </submittedName>
</protein>
<evidence type="ECO:0000313" key="2">
    <source>
        <dbReference type="Proteomes" id="UP001500542"/>
    </source>
</evidence>
<keyword evidence="2" id="KW-1185">Reference proteome</keyword>
<evidence type="ECO:0000313" key="1">
    <source>
        <dbReference type="EMBL" id="GAA0938541.1"/>
    </source>
</evidence>
<dbReference type="Proteomes" id="UP001500542">
    <property type="component" value="Unassembled WGS sequence"/>
</dbReference>
<reference evidence="1 2" key="1">
    <citation type="journal article" date="2019" name="Int. J. Syst. Evol. Microbiol.">
        <title>The Global Catalogue of Microorganisms (GCM) 10K type strain sequencing project: providing services to taxonomists for standard genome sequencing and annotation.</title>
        <authorList>
            <consortium name="The Broad Institute Genomics Platform"/>
            <consortium name="The Broad Institute Genome Sequencing Center for Infectious Disease"/>
            <person name="Wu L."/>
            <person name="Ma J."/>
        </authorList>
    </citation>
    <scope>NUCLEOTIDE SEQUENCE [LARGE SCALE GENOMIC DNA]</scope>
    <source>
        <strain evidence="1 2">JCM 10977</strain>
    </source>
</reference>